<keyword evidence="2" id="KW-1185">Reference proteome</keyword>
<organism evidence="1 2">
    <name type="scientific">Anoxybacterium hadale</name>
    <dbReference type="NCBI Taxonomy" id="3408580"/>
    <lineage>
        <taxon>Bacteria</taxon>
        <taxon>Bacillati</taxon>
        <taxon>Bacillota</taxon>
        <taxon>Clostridia</taxon>
        <taxon>Peptostreptococcales</taxon>
        <taxon>Anaerovoracaceae</taxon>
        <taxon>Anoxybacterium</taxon>
    </lineage>
</organism>
<name>A0ACD1A6Y4_9FIRM</name>
<sequence>MKKIKAAVAGMGFIGTAHVEALRRLNNVEVTAVCGSKRFTAAKAEALGVETYCSDYKDILENPEIDAVHICTPNYLHYQMAKDALNAGKHVICEKPLTTTREEALELLALAKEKGLVNATNFNIRFYPLMHQLKAMVDRGDMGDLFSVNGSYLQDWLFYDTDYNWRLEPEQSGESRAIADIGSHWMDLIEFVTGLKVTEVFADFATFHQVRKKPLKPVDTYSGKLLTPEDYQDVPINTEDYATVMMRFDNGGRGVMTVSQVFAGKKNCLSFDLAGSKKSASWVSERPNEIWIGRRDTANESLLKDPSILYPEASALIHYPGGHNEGFPDTFKQNFIKIYQAIAEKSGIEHAGEQTRDQAADQAEEQTGNLAADHAEYPTFEAGLREIHLCEKIIESNKKGGWIKL</sequence>
<evidence type="ECO:0000313" key="1">
    <source>
        <dbReference type="EMBL" id="QOX62156.1"/>
    </source>
</evidence>
<gene>
    <name evidence="1" type="ORF">FRZ06_01705</name>
</gene>
<dbReference type="EMBL" id="CP042469">
    <property type="protein sequence ID" value="QOX62156.1"/>
    <property type="molecule type" value="Genomic_DNA"/>
</dbReference>
<dbReference type="Proteomes" id="UP000594014">
    <property type="component" value="Chromosome"/>
</dbReference>
<proteinExistence type="predicted"/>
<protein>
    <submittedName>
        <fullName evidence="1">Gfo/Idh/MocA family oxidoreductase</fullName>
    </submittedName>
</protein>
<evidence type="ECO:0000313" key="2">
    <source>
        <dbReference type="Proteomes" id="UP000594014"/>
    </source>
</evidence>
<reference evidence="1" key="1">
    <citation type="submission" date="2019-08" db="EMBL/GenBank/DDBJ databases">
        <title>Genome sequence of Clostridiales bacterium MT110.</title>
        <authorList>
            <person name="Cao J."/>
        </authorList>
    </citation>
    <scope>NUCLEOTIDE SEQUENCE</scope>
    <source>
        <strain evidence="1">MT110</strain>
    </source>
</reference>
<accession>A0ACD1A6Y4</accession>